<evidence type="ECO:0000313" key="5">
    <source>
        <dbReference type="Proteomes" id="UP000283786"/>
    </source>
</evidence>
<dbReference type="Pfam" id="PF03480">
    <property type="entry name" value="DctP"/>
    <property type="match status" value="1"/>
</dbReference>
<keyword evidence="3" id="KW-0574">Periplasm</keyword>
<keyword evidence="5" id="KW-1185">Reference proteome</keyword>
<reference evidence="4 5" key="1">
    <citation type="submission" date="2020-08" db="EMBL/GenBank/DDBJ databases">
        <title>Genome sequence of Rhodobacteraceae bacterium Lw-13e.</title>
        <authorList>
            <person name="Poehlein A."/>
            <person name="Wolter L."/>
            <person name="Daniel R."/>
            <person name="Brinkhoff T."/>
        </authorList>
    </citation>
    <scope>NUCLEOTIDE SEQUENCE [LARGE SCALE GENOMIC DNA]</scope>
    <source>
        <strain evidence="4 5">Lw-13e</strain>
    </source>
</reference>
<dbReference type="GO" id="GO:0042597">
    <property type="term" value="C:periplasmic space"/>
    <property type="evidence" value="ECO:0007669"/>
    <property type="project" value="UniProtKB-SubCell"/>
</dbReference>
<protein>
    <submittedName>
        <fullName evidence="4">Solute-binding protein</fullName>
    </submittedName>
</protein>
<dbReference type="GO" id="GO:0030246">
    <property type="term" value="F:carbohydrate binding"/>
    <property type="evidence" value="ECO:0007669"/>
    <property type="project" value="TreeGrafter"/>
</dbReference>
<keyword evidence="2" id="KW-0732">Signal</keyword>
<dbReference type="AlphaFoldDB" id="A0A418SHC0"/>
<proteinExistence type="predicted"/>
<dbReference type="InterPro" id="IPR038404">
    <property type="entry name" value="TRAP_DctP_sf"/>
</dbReference>
<evidence type="ECO:0000256" key="1">
    <source>
        <dbReference type="ARBA" id="ARBA00004418"/>
    </source>
</evidence>
<dbReference type="OrthoDB" id="8673861at2"/>
<evidence type="ECO:0000256" key="2">
    <source>
        <dbReference type="ARBA" id="ARBA00022729"/>
    </source>
</evidence>
<dbReference type="NCBIfam" id="NF037995">
    <property type="entry name" value="TRAP_S1"/>
    <property type="match status" value="1"/>
</dbReference>
<dbReference type="GO" id="GO:0055085">
    <property type="term" value="P:transmembrane transport"/>
    <property type="evidence" value="ECO:0007669"/>
    <property type="project" value="InterPro"/>
</dbReference>
<comment type="subcellular location">
    <subcellularLocation>
        <location evidence="1">Periplasm</location>
    </subcellularLocation>
</comment>
<sequence>MTYHFTFRGLARPLAGVCAAATLLIGATGASAATYRFATNVSDDSTAGQLIQEFADSVAEKTEGRVTFKLFNNGVLGDQPQYFQQIQKGVIDAGLLNSGTLENVLPTVGVLNLPYIVRDTAEYEMVMTSPEVQEELFKDAAEKNFAPLGFIASGFRSIYTTEPAESMADLKGRKLRSIASPTYTEMLRLFGAVPTPLSFGELYAGLQQGVVDGAEGGLGGLYVAKFGEVAKYALKTNQTRLSDFVVTSTKFREKVGAEDLEIVEAAFEEVSLKSIAFADNVEAEQLQKAVDEMGVTVVDVDIAPFIAAVEPMYTEAQSDPDKKSLIETIFAIEDRSF</sequence>
<dbReference type="Gene3D" id="3.40.190.170">
    <property type="entry name" value="Bacterial extracellular solute-binding protein, family 7"/>
    <property type="match status" value="1"/>
</dbReference>
<evidence type="ECO:0000256" key="3">
    <source>
        <dbReference type="ARBA" id="ARBA00022764"/>
    </source>
</evidence>
<dbReference type="InterPro" id="IPR018389">
    <property type="entry name" value="DctP_fam"/>
</dbReference>
<dbReference type="PANTHER" id="PTHR33376:SF2">
    <property type="entry name" value="DICARBOXYLATE-BINDING PERIPLASMIC PROTEIN"/>
    <property type="match status" value="1"/>
</dbReference>
<dbReference type="KEGG" id="palw:PSAL_016880"/>
<dbReference type="RefSeq" id="WP_119838982.1">
    <property type="nucleotide sequence ID" value="NZ_CP060436.1"/>
</dbReference>
<gene>
    <name evidence="4" type="primary">dctP_2</name>
    <name evidence="4" type="ORF">PSAL_016880</name>
</gene>
<evidence type="ECO:0000313" key="4">
    <source>
        <dbReference type="EMBL" id="QPM90449.1"/>
    </source>
</evidence>
<name>A0A418SHC0_9RHOB</name>
<dbReference type="EMBL" id="CP060436">
    <property type="protein sequence ID" value="QPM90449.1"/>
    <property type="molecule type" value="Genomic_DNA"/>
</dbReference>
<organism evidence="4 5">
    <name type="scientific">Pseudooceanicola algae</name>
    <dbReference type="NCBI Taxonomy" id="1537215"/>
    <lineage>
        <taxon>Bacteria</taxon>
        <taxon>Pseudomonadati</taxon>
        <taxon>Pseudomonadota</taxon>
        <taxon>Alphaproteobacteria</taxon>
        <taxon>Rhodobacterales</taxon>
        <taxon>Paracoccaceae</taxon>
        <taxon>Pseudooceanicola</taxon>
    </lineage>
</organism>
<accession>A0A418SHC0</accession>
<dbReference type="Proteomes" id="UP000283786">
    <property type="component" value="Chromosome"/>
</dbReference>
<dbReference type="PANTHER" id="PTHR33376">
    <property type="match status" value="1"/>
</dbReference>